<gene>
    <name evidence="2" type="ORF">IB75_03245</name>
</gene>
<reference evidence="2 3" key="1">
    <citation type="submission" date="2014-07" db="EMBL/GenBank/DDBJ databases">
        <title>Comparative analysis of Nitrosococcus oceani genome inventories of strains from Pacific and Atlantic gyres.</title>
        <authorList>
            <person name="Lim C.K."/>
            <person name="Wang L."/>
            <person name="Sayavedra-Soto L.A."/>
            <person name="Klotz M.G."/>
        </authorList>
    </citation>
    <scope>NUCLEOTIDE SEQUENCE [LARGE SCALE GENOMIC DNA]</scope>
    <source>
        <strain evidence="2 3">C-27</strain>
    </source>
</reference>
<organism evidence="2 3">
    <name type="scientific">Nitrosococcus oceani C-27</name>
    <dbReference type="NCBI Taxonomy" id="314279"/>
    <lineage>
        <taxon>Bacteria</taxon>
        <taxon>Pseudomonadati</taxon>
        <taxon>Pseudomonadota</taxon>
        <taxon>Gammaproteobacteria</taxon>
        <taxon>Chromatiales</taxon>
        <taxon>Chromatiaceae</taxon>
        <taxon>Nitrosococcus</taxon>
    </lineage>
</organism>
<dbReference type="InterPro" id="IPR039340">
    <property type="entry name" value="Tfc4/TFIIIC-102/Sfc4"/>
</dbReference>
<protein>
    <submittedName>
        <fullName evidence="2">Uncharacterized protein</fullName>
    </submittedName>
</protein>
<dbReference type="InterPro" id="IPR019734">
    <property type="entry name" value="TPR_rpt"/>
</dbReference>
<sequence length="434" mass="49042">MRELQSVEGFFQCLRGHGRTLVGIWARRLPLFMLAKVLLLGGGLLVNAQAAEQYLLTPSTYESLSAVHKLMDKQQYTSALKQLTALQDEVNGKAYEQAVVLQTLGYVYSSLEKYPKAIQAFKASLALDALPARVTHDLRYGLAQLYMATEQYGKALQLLEAWFKAAESPPAEAHVLAASAYYHLKRYAEVIPHIEVAIELAQAPQEEWYQLHLAARLELKQYSQAAQILETLIGHFPNKEQYWKQLGAVYMEMNKEHRALAVEALVAHMEPLDSKSLIHLANLYRYLHIPYKAAQVLQQGLRDETIQTSSKHWEFLADAWLAAREWERAAAAFKEAGRLRQDGKMALRRGQVLIELQDWKQAEKAFAQSLRKGGLDDPGQARFFLSQARYEQGHFAEAIQALKLIQASSAYSKQAAQWLKHLQVVRKQGADGKG</sequence>
<dbReference type="EMBL" id="JPGN01000021">
    <property type="protein sequence ID" value="KFI20391.1"/>
    <property type="molecule type" value="Genomic_DNA"/>
</dbReference>
<dbReference type="InterPro" id="IPR011990">
    <property type="entry name" value="TPR-like_helical_dom_sf"/>
</dbReference>
<proteinExistence type="predicted"/>
<feature type="repeat" description="TPR" evidence="1">
    <location>
        <begin position="98"/>
        <end position="131"/>
    </location>
</feature>
<dbReference type="Gene3D" id="1.25.40.10">
    <property type="entry name" value="Tetratricopeptide repeat domain"/>
    <property type="match status" value="4"/>
</dbReference>
<dbReference type="SUPFAM" id="SSF48452">
    <property type="entry name" value="TPR-like"/>
    <property type="match status" value="2"/>
</dbReference>
<evidence type="ECO:0000313" key="2">
    <source>
        <dbReference type="EMBL" id="KFI20391.1"/>
    </source>
</evidence>
<dbReference type="PANTHER" id="PTHR23082">
    <property type="entry name" value="TRANSCRIPTION INITIATION FACTOR IIIC TFIIIC , POLYPEPTIDE 3-RELATED"/>
    <property type="match status" value="1"/>
</dbReference>
<dbReference type="Pfam" id="PF13432">
    <property type="entry name" value="TPR_16"/>
    <property type="match status" value="2"/>
</dbReference>
<name>A0A0E2Z565_9GAMM</name>
<keyword evidence="1" id="KW-0802">TPR repeat</keyword>
<dbReference type="SMART" id="SM00028">
    <property type="entry name" value="TPR"/>
    <property type="match status" value="4"/>
</dbReference>
<dbReference type="PROSITE" id="PS50005">
    <property type="entry name" value="TPR"/>
    <property type="match status" value="1"/>
</dbReference>
<comment type="caution">
    <text evidence="2">The sequence shown here is derived from an EMBL/GenBank/DDBJ whole genome shotgun (WGS) entry which is preliminary data.</text>
</comment>
<dbReference type="AlphaFoldDB" id="A0A0E2Z565"/>
<dbReference type="Proteomes" id="UP000028839">
    <property type="component" value="Unassembled WGS sequence"/>
</dbReference>
<accession>A0A0E2Z565</accession>
<evidence type="ECO:0000256" key="1">
    <source>
        <dbReference type="PROSITE-ProRule" id="PRU00339"/>
    </source>
</evidence>
<dbReference type="GO" id="GO:0006383">
    <property type="term" value="P:transcription by RNA polymerase III"/>
    <property type="evidence" value="ECO:0007669"/>
    <property type="project" value="InterPro"/>
</dbReference>
<evidence type="ECO:0000313" key="3">
    <source>
        <dbReference type="Proteomes" id="UP000028839"/>
    </source>
</evidence>
<dbReference type="OrthoDB" id="5829198at2"/>
<dbReference type="GO" id="GO:0000127">
    <property type="term" value="C:transcription factor TFIIIC complex"/>
    <property type="evidence" value="ECO:0007669"/>
    <property type="project" value="TreeGrafter"/>
</dbReference>
<dbReference type="PANTHER" id="PTHR23082:SF0">
    <property type="entry name" value="GENERAL TRANSCRIPTION FACTOR 3C POLYPEPTIDE 3"/>
    <property type="match status" value="1"/>
</dbReference>
<dbReference type="HOGENOM" id="CLU_038151_0_0_6"/>